<dbReference type="GO" id="GO:0005524">
    <property type="term" value="F:ATP binding"/>
    <property type="evidence" value="ECO:0007669"/>
    <property type="project" value="UniProtKB-KW"/>
</dbReference>
<reference evidence="11" key="1">
    <citation type="submission" date="2023-11" db="EMBL/GenBank/DDBJ databases">
        <authorList>
            <person name="De Vega J J."/>
            <person name="De Vega J J."/>
        </authorList>
    </citation>
    <scope>NUCLEOTIDE SEQUENCE</scope>
</reference>
<proteinExistence type="inferred from homology"/>
<comment type="caution">
    <text evidence="11">The sequence shown here is derived from an EMBL/GenBank/DDBJ whole genome shotgun (WGS) entry which is preliminary data.</text>
</comment>
<evidence type="ECO:0000313" key="12">
    <source>
        <dbReference type="Proteomes" id="UP001295794"/>
    </source>
</evidence>
<dbReference type="Gene3D" id="3.40.50.620">
    <property type="entry name" value="HUPs"/>
    <property type="match status" value="1"/>
</dbReference>
<evidence type="ECO:0000256" key="4">
    <source>
        <dbReference type="ARBA" id="ARBA00022840"/>
    </source>
</evidence>
<feature type="region of interest" description="Disordered" evidence="10">
    <location>
        <begin position="25"/>
        <end position="46"/>
    </location>
</feature>
<evidence type="ECO:0000313" key="11">
    <source>
        <dbReference type="EMBL" id="CAK5265749.1"/>
    </source>
</evidence>
<dbReference type="FunFam" id="1.10.240.10:FF:000001">
    <property type="entry name" value="Tyrosine--tRNA ligase"/>
    <property type="match status" value="1"/>
</dbReference>
<evidence type="ECO:0000256" key="10">
    <source>
        <dbReference type="SAM" id="MobiDB-lite"/>
    </source>
</evidence>
<dbReference type="GO" id="GO:0006418">
    <property type="term" value="P:tRNA aminoacylation for protein translation"/>
    <property type="evidence" value="ECO:0007669"/>
    <property type="project" value="InterPro"/>
</dbReference>
<comment type="similarity">
    <text evidence="9">Belongs to the class-I aminoacyl-tRNA synthetase family.</text>
</comment>
<dbReference type="Gene3D" id="1.10.240.10">
    <property type="entry name" value="Tyrosyl-Transfer RNA Synthetase"/>
    <property type="match status" value="1"/>
</dbReference>
<sequence length="228" mass="25828">MCLFHFHLHGHHIIPLIGGATALVGDPSGRATEREPAEEEKTRSSAESLTAAVSHFFARALEYAQSRIVLKPNRFIEIRPKNNAKWHREMTMMDFLRDVGVHARVNTMLNKESRHRSHSAYHRAECAAKQIPKGPPPPIAFGLTTPLLTTAAGVKFGKSAGNAVWLDPELTSIFNFYQYFVRTADTEVEKYLKLLTLMSWQDINDTMEAHKLQPEQRIAQRRLASELN</sequence>
<comment type="catalytic activity">
    <reaction evidence="8">
        <text>tRNA(Tyr) + L-tyrosine + ATP = L-tyrosyl-tRNA(Tyr) + AMP + diphosphate + H(+)</text>
        <dbReference type="Rhea" id="RHEA:10220"/>
        <dbReference type="Rhea" id="RHEA-COMP:9706"/>
        <dbReference type="Rhea" id="RHEA-COMP:9707"/>
        <dbReference type="ChEBI" id="CHEBI:15378"/>
        <dbReference type="ChEBI" id="CHEBI:30616"/>
        <dbReference type="ChEBI" id="CHEBI:33019"/>
        <dbReference type="ChEBI" id="CHEBI:58315"/>
        <dbReference type="ChEBI" id="CHEBI:78442"/>
        <dbReference type="ChEBI" id="CHEBI:78536"/>
        <dbReference type="ChEBI" id="CHEBI:456215"/>
        <dbReference type="EC" id="6.1.1.1"/>
    </reaction>
</comment>
<evidence type="ECO:0000256" key="9">
    <source>
        <dbReference type="RuleBase" id="RU363036"/>
    </source>
</evidence>
<evidence type="ECO:0000256" key="5">
    <source>
        <dbReference type="ARBA" id="ARBA00022917"/>
    </source>
</evidence>
<dbReference type="GO" id="GO:0004831">
    <property type="term" value="F:tyrosine-tRNA ligase activity"/>
    <property type="evidence" value="ECO:0007669"/>
    <property type="project" value="UniProtKB-EC"/>
</dbReference>
<keyword evidence="4 9" id="KW-0067">ATP-binding</keyword>
<evidence type="ECO:0000256" key="6">
    <source>
        <dbReference type="ARBA" id="ARBA00023146"/>
    </source>
</evidence>
<feature type="compositionally biased region" description="Basic and acidic residues" evidence="10">
    <location>
        <begin position="31"/>
        <end position="44"/>
    </location>
</feature>
<dbReference type="InterPro" id="IPR024088">
    <property type="entry name" value="Tyr-tRNA-ligase_bac-type"/>
</dbReference>
<gene>
    <name evidence="11" type="ORF">MYCIT1_LOCUS6974</name>
</gene>
<organism evidence="11 12">
    <name type="scientific">Mycena citricolor</name>
    <dbReference type="NCBI Taxonomy" id="2018698"/>
    <lineage>
        <taxon>Eukaryota</taxon>
        <taxon>Fungi</taxon>
        <taxon>Dikarya</taxon>
        <taxon>Basidiomycota</taxon>
        <taxon>Agaricomycotina</taxon>
        <taxon>Agaricomycetes</taxon>
        <taxon>Agaricomycetidae</taxon>
        <taxon>Agaricales</taxon>
        <taxon>Marasmiineae</taxon>
        <taxon>Mycenaceae</taxon>
        <taxon>Mycena</taxon>
    </lineage>
</organism>
<keyword evidence="3 9" id="KW-0547">Nucleotide-binding</keyword>
<dbReference type="Proteomes" id="UP001295794">
    <property type="component" value="Unassembled WGS sequence"/>
</dbReference>
<dbReference type="EC" id="6.1.1.1" evidence="1"/>
<keyword evidence="2 9" id="KW-0436">Ligase</keyword>
<keyword evidence="12" id="KW-1185">Reference proteome</keyword>
<keyword evidence="5 9" id="KW-0648">Protein biosynthesis</keyword>
<dbReference type="GO" id="GO:0005829">
    <property type="term" value="C:cytosol"/>
    <property type="evidence" value="ECO:0007669"/>
    <property type="project" value="TreeGrafter"/>
</dbReference>
<dbReference type="GO" id="GO:0005739">
    <property type="term" value="C:mitochondrion"/>
    <property type="evidence" value="ECO:0007669"/>
    <property type="project" value="TreeGrafter"/>
</dbReference>
<dbReference type="SUPFAM" id="SSF52374">
    <property type="entry name" value="Nucleotidylyl transferase"/>
    <property type="match status" value="1"/>
</dbReference>
<evidence type="ECO:0000256" key="7">
    <source>
        <dbReference type="ARBA" id="ARBA00033323"/>
    </source>
</evidence>
<evidence type="ECO:0000256" key="2">
    <source>
        <dbReference type="ARBA" id="ARBA00022598"/>
    </source>
</evidence>
<dbReference type="PANTHER" id="PTHR11766:SF0">
    <property type="entry name" value="TYROSINE--TRNA LIGASE, MITOCHONDRIAL"/>
    <property type="match status" value="1"/>
</dbReference>
<protein>
    <recommendedName>
        <fullName evidence="1">tyrosine--tRNA ligase</fullName>
        <ecNumber evidence="1">6.1.1.1</ecNumber>
    </recommendedName>
    <alternativeName>
        <fullName evidence="7">Tyrosyl-tRNA synthetase</fullName>
    </alternativeName>
</protein>
<keyword evidence="6 9" id="KW-0030">Aminoacyl-tRNA synthetase</keyword>
<dbReference type="Pfam" id="PF00579">
    <property type="entry name" value="tRNA-synt_1b"/>
    <property type="match status" value="2"/>
</dbReference>
<dbReference type="InterPro" id="IPR014729">
    <property type="entry name" value="Rossmann-like_a/b/a_fold"/>
</dbReference>
<dbReference type="InterPro" id="IPR002305">
    <property type="entry name" value="aa-tRNA-synth_Ic"/>
</dbReference>
<evidence type="ECO:0000256" key="1">
    <source>
        <dbReference type="ARBA" id="ARBA00013160"/>
    </source>
</evidence>
<dbReference type="EMBL" id="CAVNYO010000099">
    <property type="protein sequence ID" value="CAK5265749.1"/>
    <property type="molecule type" value="Genomic_DNA"/>
</dbReference>
<evidence type="ECO:0000256" key="3">
    <source>
        <dbReference type="ARBA" id="ARBA00022741"/>
    </source>
</evidence>
<dbReference type="AlphaFoldDB" id="A0AAD2JXI2"/>
<accession>A0AAD2JXI2</accession>
<evidence type="ECO:0000256" key="8">
    <source>
        <dbReference type="ARBA" id="ARBA00048248"/>
    </source>
</evidence>
<dbReference type="PANTHER" id="PTHR11766">
    <property type="entry name" value="TYROSYL-TRNA SYNTHETASE"/>
    <property type="match status" value="1"/>
</dbReference>
<name>A0AAD2JXI2_9AGAR</name>